<evidence type="ECO:0008006" key="3">
    <source>
        <dbReference type="Google" id="ProtNLM"/>
    </source>
</evidence>
<proteinExistence type="predicted"/>
<dbReference type="EMBL" id="BOON01000024">
    <property type="protein sequence ID" value="GII23120.1"/>
    <property type="molecule type" value="Genomic_DNA"/>
</dbReference>
<evidence type="ECO:0000313" key="1">
    <source>
        <dbReference type="EMBL" id="GII23120.1"/>
    </source>
</evidence>
<comment type="caution">
    <text evidence="1">The sequence shown here is derived from an EMBL/GenBank/DDBJ whole genome shotgun (WGS) entry which is preliminary data.</text>
</comment>
<protein>
    <recommendedName>
        <fullName evidence="3">TIGR03086 family protein</fullName>
    </recommendedName>
</protein>
<dbReference type="Proteomes" id="UP000599074">
    <property type="component" value="Unassembled WGS sequence"/>
</dbReference>
<gene>
    <name evidence="1" type="ORF">Pme01_27170</name>
</gene>
<reference evidence="1" key="1">
    <citation type="submission" date="2021-01" db="EMBL/GenBank/DDBJ databases">
        <title>Whole genome shotgun sequence of Planosporangium mesophilum NBRC 109066.</title>
        <authorList>
            <person name="Komaki H."/>
            <person name="Tamura T."/>
        </authorList>
    </citation>
    <scope>NUCLEOTIDE SEQUENCE</scope>
    <source>
        <strain evidence="1">NBRC 109066</strain>
    </source>
</reference>
<sequence length="75" mass="8269">MHTWDLARATGQDDRLDPDFCRRLLSGMEPLEQIIRSSGQYGARVEVPGDADPQTGLLGFIGRDPLWTANGASRL</sequence>
<keyword evidence="2" id="KW-1185">Reference proteome</keyword>
<dbReference type="RefSeq" id="WP_239088207.1">
    <property type="nucleotide sequence ID" value="NZ_BOON01000024.1"/>
</dbReference>
<name>A0A8J3X086_9ACTN</name>
<evidence type="ECO:0000313" key="2">
    <source>
        <dbReference type="Proteomes" id="UP000599074"/>
    </source>
</evidence>
<accession>A0A8J3X086</accession>
<organism evidence="1 2">
    <name type="scientific">Planosporangium mesophilum</name>
    <dbReference type="NCBI Taxonomy" id="689768"/>
    <lineage>
        <taxon>Bacteria</taxon>
        <taxon>Bacillati</taxon>
        <taxon>Actinomycetota</taxon>
        <taxon>Actinomycetes</taxon>
        <taxon>Micromonosporales</taxon>
        <taxon>Micromonosporaceae</taxon>
        <taxon>Planosporangium</taxon>
    </lineage>
</organism>
<dbReference type="AlphaFoldDB" id="A0A8J3X086"/>